<protein>
    <recommendedName>
        <fullName evidence="7">TF-B3 domain-containing protein</fullName>
    </recommendedName>
</protein>
<dbReference type="GO" id="GO:0005634">
    <property type="term" value="C:nucleus"/>
    <property type="evidence" value="ECO:0007669"/>
    <property type="project" value="UniProtKB-SubCell"/>
</dbReference>
<dbReference type="Gene3D" id="2.40.330.10">
    <property type="entry name" value="DNA-binding pseudobarrel domain"/>
    <property type="match status" value="3"/>
</dbReference>
<evidence type="ECO:0000313" key="8">
    <source>
        <dbReference type="EMBL" id="KZM90560.1"/>
    </source>
</evidence>
<feature type="compositionally biased region" description="Basic residues" evidence="6">
    <location>
        <begin position="135"/>
        <end position="144"/>
    </location>
</feature>
<feature type="domain" description="TF-B3" evidence="7">
    <location>
        <begin position="383"/>
        <end position="482"/>
    </location>
</feature>
<keyword evidence="4" id="KW-0804">Transcription</keyword>
<gene>
    <name evidence="8" type="ORF">DCAR_022075</name>
</gene>
<proteinExistence type="predicted"/>
<dbReference type="AlphaFoldDB" id="A0A161ZUS4"/>
<evidence type="ECO:0000256" key="1">
    <source>
        <dbReference type="ARBA" id="ARBA00004123"/>
    </source>
</evidence>
<keyword evidence="2" id="KW-0805">Transcription regulation</keyword>
<dbReference type="InterPro" id="IPR003340">
    <property type="entry name" value="B3_DNA-bd"/>
</dbReference>
<evidence type="ECO:0000259" key="7">
    <source>
        <dbReference type="PROSITE" id="PS50863"/>
    </source>
</evidence>
<dbReference type="EMBL" id="LNRQ01000006">
    <property type="protein sequence ID" value="KZM90560.1"/>
    <property type="molecule type" value="Genomic_DNA"/>
</dbReference>
<evidence type="ECO:0000256" key="4">
    <source>
        <dbReference type="ARBA" id="ARBA00023163"/>
    </source>
</evidence>
<dbReference type="InterPro" id="IPR050655">
    <property type="entry name" value="Plant_B3_domain"/>
</dbReference>
<dbReference type="STRING" id="79200.A0A161ZUS4"/>
<dbReference type="Gramene" id="KZM90560">
    <property type="protein sequence ID" value="KZM90560"/>
    <property type="gene ID" value="DCAR_022075"/>
</dbReference>
<feature type="region of interest" description="Disordered" evidence="6">
    <location>
        <begin position="129"/>
        <end position="148"/>
    </location>
</feature>
<dbReference type="PROSITE" id="PS50863">
    <property type="entry name" value="B3"/>
    <property type="match status" value="2"/>
</dbReference>
<dbReference type="SMART" id="SM01019">
    <property type="entry name" value="B3"/>
    <property type="match status" value="3"/>
</dbReference>
<keyword evidence="3" id="KW-0238">DNA-binding</keyword>
<evidence type="ECO:0000256" key="5">
    <source>
        <dbReference type="ARBA" id="ARBA00023242"/>
    </source>
</evidence>
<dbReference type="PANTHER" id="PTHR31920:SF135">
    <property type="entry name" value="B3 DOMAIN-CONTAINING PROTEIN OS03G0621600-RELATED"/>
    <property type="match status" value="1"/>
</dbReference>
<dbReference type="OMA" id="VCEVNKA"/>
<feature type="compositionally biased region" description="Basic and acidic residues" evidence="6">
    <location>
        <begin position="287"/>
        <end position="299"/>
    </location>
</feature>
<feature type="compositionally biased region" description="Acidic residues" evidence="6">
    <location>
        <begin position="307"/>
        <end position="357"/>
    </location>
</feature>
<organism evidence="8">
    <name type="scientific">Daucus carota subsp. sativus</name>
    <name type="common">Carrot</name>
    <dbReference type="NCBI Taxonomy" id="79200"/>
    <lineage>
        <taxon>Eukaryota</taxon>
        <taxon>Viridiplantae</taxon>
        <taxon>Streptophyta</taxon>
        <taxon>Embryophyta</taxon>
        <taxon>Tracheophyta</taxon>
        <taxon>Spermatophyta</taxon>
        <taxon>Magnoliopsida</taxon>
        <taxon>eudicotyledons</taxon>
        <taxon>Gunneridae</taxon>
        <taxon>Pentapetalae</taxon>
        <taxon>asterids</taxon>
        <taxon>campanulids</taxon>
        <taxon>Apiales</taxon>
        <taxon>Apiaceae</taxon>
        <taxon>Apioideae</taxon>
        <taxon>Scandiceae</taxon>
        <taxon>Daucinae</taxon>
        <taxon>Daucus</taxon>
        <taxon>Daucus sect. Daucus</taxon>
    </lineage>
</organism>
<evidence type="ECO:0000256" key="6">
    <source>
        <dbReference type="SAM" id="MobiDB-lite"/>
    </source>
</evidence>
<dbReference type="InterPro" id="IPR015300">
    <property type="entry name" value="DNA-bd_pseudobarrel_sf"/>
</dbReference>
<dbReference type="PANTHER" id="PTHR31920">
    <property type="entry name" value="B3 DOMAIN-CONTAINING"/>
    <property type="match status" value="1"/>
</dbReference>
<comment type="caution">
    <text evidence="8">The sequence shown here is derived from an EMBL/GenBank/DDBJ whole genome shotgun (WGS) entry which is preliminary data.</text>
</comment>
<accession>A0A161ZUS4</accession>
<keyword evidence="5" id="KW-0539">Nucleus</keyword>
<dbReference type="GO" id="GO:0003677">
    <property type="term" value="F:DNA binding"/>
    <property type="evidence" value="ECO:0007669"/>
    <property type="project" value="UniProtKB-KW"/>
</dbReference>
<evidence type="ECO:0000256" key="2">
    <source>
        <dbReference type="ARBA" id="ARBA00023015"/>
    </source>
</evidence>
<reference evidence="8" key="1">
    <citation type="journal article" date="2016" name="Nat. Genet.">
        <title>A high-quality carrot genome assembly provides new insights into carotenoid accumulation and asterid genome evolution.</title>
        <authorList>
            <person name="Iorizzo M."/>
            <person name="Ellison S."/>
            <person name="Senalik D."/>
            <person name="Zeng P."/>
            <person name="Satapoomin P."/>
            <person name="Huang J."/>
            <person name="Bowman M."/>
            <person name="Iovene M."/>
            <person name="Sanseverino W."/>
            <person name="Cavagnaro P."/>
            <person name="Yildiz M."/>
            <person name="Macko-Podgorni A."/>
            <person name="Moranska E."/>
            <person name="Grzebelus E."/>
            <person name="Grzebelus D."/>
            <person name="Ashrafi H."/>
            <person name="Zheng Z."/>
            <person name="Cheng S."/>
            <person name="Spooner D."/>
            <person name="Van Deynze A."/>
            <person name="Simon P."/>
        </authorList>
    </citation>
    <scope>NUCLEOTIDE SEQUENCE [LARGE SCALE GENOMIC DNA]</scope>
    <source>
        <tissue evidence="8">Leaf</tissue>
    </source>
</reference>
<dbReference type="CDD" id="cd10017">
    <property type="entry name" value="B3_DNA"/>
    <property type="match status" value="2"/>
</dbReference>
<comment type="subcellular location">
    <subcellularLocation>
        <location evidence="1">Nucleus</location>
    </subcellularLocation>
</comment>
<dbReference type="SUPFAM" id="SSF101936">
    <property type="entry name" value="DNA-binding pseudobarrel domain"/>
    <property type="match status" value="3"/>
</dbReference>
<evidence type="ECO:0000256" key="3">
    <source>
        <dbReference type="ARBA" id="ARBA00023125"/>
    </source>
</evidence>
<feature type="domain" description="TF-B3" evidence="7">
    <location>
        <begin position="172"/>
        <end position="265"/>
    </location>
</feature>
<feature type="region of interest" description="Disordered" evidence="6">
    <location>
        <begin position="287"/>
        <end position="357"/>
    </location>
</feature>
<dbReference type="Pfam" id="PF02362">
    <property type="entry name" value="B3"/>
    <property type="match status" value="2"/>
</dbReference>
<name>A0A161ZUS4_DAUCS</name>
<sequence length="484" mass="55537">MPAAQISVSLKYLKPAKMASAFSDNGPSFFTLLHHRRIPAVFKGMIGERYPCVIYLKVSSGPWFKIVVCDDDNEKMAMKEGLKGFLLSNNITMSNFLVFCFDGVSSFHVQVFEPSGLERVPENKEQLETIGTPNGKRKPGRPRKYGKDNHVLRGKKEQQYQDYGKEPSKKIPAFFKAFITEEAHRRLNIPLAFTEYLEGKIAHTAFLRNRKSYVWTVTTTKSRNQYSFDNGWPEFVEQNDVHLGDFLVFQYDGKCTFDFKHFGTSMCEKEAKILSFKIEEEYGEGFDREAETSEKKYADSDNSFSDVNDENDGDEDDEGDNDVVLEDEKDVGEDAGYDYDDDNFDGDEDVEGEDVDEEVSVKDVETNEEDAIFKSGIVERPKNPYFVAKILPSRRSDLFVPSDVIKDFNLKLPKDLCIFVKHGRRWKTEVKVWKDGRTVLSKGWRPICKWNNLQLDDRCICEFVPGDGEEGLFLQMTIVRAGSW</sequence>